<protein>
    <recommendedName>
        <fullName evidence="6">Optic atrophy 3 protein</fullName>
    </recommendedName>
</protein>
<dbReference type="EMBL" id="KK100404">
    <property type="protein sequence ID" value="KIZ06185.1"/>
    <property type="molecule type" value="Genomic_DNA"/>
</dbReference>
<dbReference type="PANTHER" id="PTHR12499">
    <property type="entry name" value="OPTIC ATROPHY 3 PROTEIN OPA3"/>
    <property type="match status" value="1"/>
</dbReference>
<dbReference type="OrthoDB" id="2129069at2759"/>
<keyword evidence="2 3" id="KW-0175">Coiled coil</keyword>
<name>A0A0D2MUH9_9CHLO</name>
<dbReference type="InterPro" id="IPR010754">
    <property type="entry name" value="OPA3-like"/>
</dbReference>
<evidence type="ECO:0000256" key="2">
    <source>
        <dbReference type="ARBA" id="ARBA00023054"/>
    </source>
</evidence>
<dbReference type="STRING" id="145388.A0A0D2MUH9"/>
<gene>
    <name evidence="4" type="ORF">MNEG_1776</name>
</gene>
<evidence type="ECO:0000313" key="5">
    <source>
        <dbReference type="Proteomes" id="UP000054498"/>
    </source>
</evidence>
<feature type="coiled-coil region" evidence="3">
    <location>
        <begin position="108"/>
        <end position="149"/>
    </location>
</feature>
<dbReference type="GO" id="GO:0005739">
    <property type="term" value="C:mitochondrion"/>
    <property type="evidence" value="ECO:0007669"/>
    <property type="project" value="TreeGrafter"/>
</dbReference>
<proteinExistence type="inferred from homology"/>
<dbReference type="GO" id="GO:0019216">
    <property type="term" value="P:regulation of lipid metabolic process"/>
    <property type="evidence" value="ECO:0007669"/>
    <property type="project" value="TreeGrafter"/>
</dbReference>
<evidence type="ECO:0000256" key="3">
    <source>
        <dbReference type="SAM" id="Coils"/>
    </source>
</evidence>
<dbReference type="GeneID" id="25734654"/>
<sequence length="171" mass="20172">MKTLSKPLADRFKTWVMAHPHYRRGVLRMAEMAHRFEVGITRRAEGKEGRAFIGAMTEEKSVELASKIASEGFVFMVGALLVFVEYDRNRKKEVLKQRREQAERHEIMERAREERERLVAENLQQQHLIEQLVLRVDHVEELMQAWQEDQRRREQRTAWGGFFAPRGLQGG</sequence>
<dbReference type="PANTHER" id="PTHR12499:SF0">
    <property type="entry name" value="OPTIC ATROPHY 3 PROTEIN"/>
    <property type="match status" value="1"/>
</dbReference>
<keyword evidence="5" id="KW-1185">Reference proteome</keyword>
<accession>A0A0D2MUH9</accession>
<dbReference type="Pfam" id="PF07047">
    <property type="entry name" value="OPA3"/>
    <property type="match status" value="1"/>
</dbReference>
<dbReference type="AlphaFoldDB" id="A0A0D2MUH9"/>
<dbReference type="KEGG" id="mng:MNEG_1776"/>
<organism evidence="4 5">
    <name type="scientific">Monoraphidium neglectum</name>
    <dbReference type="NCBI Taxonomy" id="145388"/>
    <lineage>
        <taxon>Eukaryota</taxon>
        <taxon>Viridiplantae</taxon>
        <taxon>Chlorophyta</taxon>
        <taxon>core chlorophytes</taxon>
        <taxon>Chlorophyceae</taxon>
        <taxon>CS clade</taxon>
        <taxon>Sphaeropleales</taxon>
        <taxon>Selenastraceae</taxon>
        <taxon>Monoraphidium</taxon>
    </lineage>
</organism>
<comment type="similarity">
    <text evidence="1">Belongs to the OPA3 family.</text>
</comment>
<evidence type="ECO:0000313" key="4">
    <source>
        <dbReference type="EMBL" id="KIZ06185.1"/>
    </source>
</evidence>
<evidence type="ECO:0000256" key="1">
    <source>
        <dbReference type="ARBA" id="ARBA00007584"/>
    </source>
</evidence>
<dbReference type="RefSeq" id="XP_013905204.1">
    <property type="nucleotide sequence ID" value="XM_014049750.1"/>
</dbReference>
<reference evidence="4 5" key="1">
    <citation type="journal article" date="2013" name="BMC Genomics">
        <title>Reconstruction of the lipid metabolism for the microalga Monoraphidium neglectum from its genome sequence reveals characteristics suitable for biofuel production.</title>
        <authorList>
            <person name="Bogen C."/>
            <person name="Al-Dilaimi A."/>
            <person name="Albersmeier A."/>
            <person name="Wichmann J."/>
            <person name="Grundmann M."/>
            <person name="Rupp O."/>
            <person name="Lauersen K.J."/>
            <person name="Blifernez-Klassen O."/>
            <person name="Kalinowski J."/>
            <person name="Goesmann A."/>
            <person name="Mussgnug J.H."/>
            <person name="Kruse O."/>
        </authorList>
    </citation>
    <scope>NUCLEOTIDE SEQUENCE [LARGE SCALE GENOMIC DNA]</scope>
    <source>
        <strain evidence="4 5">SAG 48.87</strain>
    </source>
</reference>
<evidence type="ECO:0008006" key="6">
    <source>
        <dbReference type="Google" id="ProtNLM"/>
    </source>
</evidence>
<dbReference type="Proteomes" id="UP000054498">
    <property type="component" value="Unassembled WGS sequence"/>
</dbReference>